<dbReference type="PANTHER" id="PTHR46233:SF3">
    <property type="entry name" value="HYDROXYACYLGLUTATHIONE HYDROLASE GLOC"/>
    <property type="match status" value="1"/>
</dbReference>
<keyword evidence="2" id="KW-0479">Metal-binding</keyword>
<keyword evidence="4" id="KW-0862">Zinc</keyword>
<evidence type="ECO:0000313" key="7">
    <source>
        <dbReference type="Proteomes" id="UP000243524"/>
    </source>
</evidence>
<dbReference type="InterPro" id="IPR036866">
    <property type="entry name" value="RibonucZ/Hydroxyglut_hydro"/>
</dbReference>
<dbReference type="InterPro" id="IPR001279">
    <property type="entry name" value="Metallo-B-lactamas"/>
</dbReference>
<keyword evidence="3" id="KW-0378">Hydrolase</keyword>
<dbReference type="Pfam" id="PF00753">
    <property type="entry name" value="Lactamase_B"/>
    <property type="match status" value="1"/>
</dbReference>
<dbReference type="PANTHER" id="PTHR46233">
    <property type="entry name" value="HYDROXYACYLGLUTATHIONE HYDROLASE GLOC"/>
    <property type="match status" value="1"/>
</dbReference>
<gene>
    <name evidence="6" type="ORF">CEY16_04335</name>
</gene>
<dbReference type="RefSeq" id="WP_101330731.1">
    <property type="nucleotide sequence ID" value="NZ_PJNH01000001.1"/>
</dbReference>
<feature type="domain" description="Metallo-beta-lactamase" evidence="5">
    <location>
        <begin position="12"/>
        <end position="190"/>
    </location>
</feature>
<dbReference type="EMBL" id="PJNH01000001">
    <property type="protein sequence ID" value="PKR78987.1"/>
    <property type="molecule type" value="Genomic_DNA"/>
</dbReference>
<dbReference type="Gene3D" id="3.60.15.10">
    <property type="entry name" value="Ribonuclease Z/Hydroxyacylglutathione hydrolase-like"/>
    <property type="match status" value="1"/>
</dbReference>
<keyword evidence="7" id="KW-1185">Reference proteome</keyword>
<dbReference type="OrthoDB" id="9802248at2"/>
<dbReference type="AlphaFoldDB" id="A0A2I0QXC3"/>
<evidence type="ECO:0000256" key="3">
    <source>
        <dbReference type="ARBA" id="ARBA00022801"/>
    </source>
</evidence>
<dbReference type="CDD" id="cd06262">
    <property type="entry name" value="metallo-hydrolase-like_MBL-fold"/>
    <property type="match status" value="1"/>
</dbReference>
<evidence type="ECO:0000256" key="4">
    <source>
        <dbReference type="ARBA" id="ARBA00022833"/>
    </source>
</evidence>
<evidence type="ECO:0000256" key="2">
    <source>
        <dbReference type="ARBA" id="ARBA00022723"/>
    </source>
</evidence>
<dbReference type="GO" id="GO:0046872">
    <property type="term" value="F:metal ion binding"/>
    <property type="evidence" value="ECO:0007669"/>
    <property type="project" value="UniProtKB-KW"/>
</dbReference>
<comment type="caution">
    <text evidence="6">The sequence shown here is derived from an EMBL/GenBank/DDBJ whole genome shotgun (WGS) entry which is preliminary data.</text>
</comment>
<accession>A0A2I0QXC3</accession>
<protein>
    <recommendedName>
        <fullName evidence="5">Metallo-beta-lactamase domain-containing protein</fullName>
    </recommendedName>
</protein>
<proteinExistence type="predicted"/>
<evidence type="ECO:0000313" key="6">
    <source>
        <dbReference type="EMBL" id="PKR78987.1"/>
    </source>
</evidence>
<reference evidence="6 7" key="1">
    <citation type="submission" date="2017-06" db="EMBL/GenBank/DDBJ databases">
        <title>the draft geome sequence of Illustriluteabacillus marina B3227.</title>
        <authorList>
            <person name="He R.-H."/>
            <person name="Du Z.-J."/>
        </authorList>
    </citation>
    <scope>NUCLEOTIDE SEQUENCE [LARGE SCALE GENOMIC DNA]</scope>
    <source>
        <strain evidence="6 7">B3227</strain>
    </source>
</reference>
<dbReference type="SUPFAM" id="SSF56281">
    <property type="entry name" value="Metallo-hydrolase/oxidoreductase"/>
    <property type="match status" value="1"/>
</dbReference>
<dbReference type="GO" id="GO:0016787">
    <property type="term" value="F:hydrolase activity"/>
    <property type="evidence" value="ECO:0007669"/>
    <property type="project" value="UniProtKB-KW"/>
</dbReference>
<dbReference type="InterPro" id="IPR051453">
    <property type="entry name" value="MBL_Glyoxalase_II"/>
</dbReference>
<evidence type="ECO:0000256" key="1">
    <source>
        <dbReference type="ARBA" id="ARBA00001947"/>
    </source>
</evidence>
<dbReference type="SMART" id="SM00849">
    <property type="entry name" value="Lactamase_B"/>
    <property type="match status" value="1"/>
</dbReference>
<sequence length="206" mass="23150">MKIHSLSLGLLGTNCYLVEQHEKVLIIDPGGDEDQLITYLEEKKLEPDAILLTHAHFDHIGAVEPLRNHFKIPVYMHENEKDWLTDPALNGSELFQIGRISAEEQADEFLTEGVTELDQFKFKVLLTPGHSPGSISFWFEDEGVLIAGDTVFQMGIGRTDLPFGNHDQLIESITEKIMILPSETLIYPGHGPSTTVEKERSNNPFL</sequence>
<organism evidence="6 7">
    <name type="scientific">Halalkalibacillus sediminis</name>
    <dbReference type="NCBI Taxonomy" id="2018042"/>
    <lineage>
        <taxon>Bacteria</taxon>
        <taxon>Bacillati</taxon>
        <taxon>Bacillota</taxon>
        <taxon>Bacilli</taxon>
        <taxon>Bacillales</taxon>
        <taxon>Bacillaceae</taxon>
        <taxon>Halalkalibacillus</taxon>
    </lineage>
</organism>
<evidence type="ECO:0000259" key="5">
    <source>
        <dbReference type="SMART" id="SM00849"/>
    </source>
</evidence>
<comment type="cofactor">
    <cofactor evidence="1">
        <name>Zn(2+)</name>
        <dbReference type="ChEBI" id="CHEBI:29105"/>
    </cofactor>
</comment>
<dbReference type="Proteomes" id="UP000243524">
    <property type="component" value="Unassembled WGS sequence"/>
</dbReference>
<name>A0A2I0QXC3_9BACI</name>